<sequence length="48" mass="5093">MPNFKFSKLKKPLLGAALLKTAPALMGKGGSVEECGKNQLGVNHLILE</sequence>
<organism evidence="1 2">
    <name type="scientific">Candidatus Marithioploca araucensis</name>
    <dbReference type="NCBI Taxonomy" id="70273"/>
    <lineage>
        <taxon>Bacteria</taxon>
        <taxon>Pseudomonadati</taxon>
        <taxon>Pseudomonadota</taxon>
        <taxon>Gammaproteobacteria</taxon>
        <taxon>Thiotrichales</taxon>
        <taxon>Thiotrichaceae</taxon>
        <taxon>Candidatus Marithioploca</taxon>
    </lineage>
</organism>
<protein>
    <submittedName>
        <fullName evidence="1">Uncharacterized protein</fullName>
    </submittedName>
</protein>
<gene>
    <name evidence="1" type="ORF">QUF54_09485</name>
</gene>
<keyword evidence="2" id="KW-1185">Reference proteome</keyword>
<evidence type="ECO:0000313" key="2">
    <source>
        <dbReference type="Proteomes" id="UP001171945"/>
    </source>
</evidence>
<reference evidence="1" key="1">
    <citation type="submission" date="2023-06" db="EMBL/GenBank/DDBJ databases">
        <title>Uncultivated large filamentous bacteria from sulfidic sediments reveal new species and different genomic features in energy metabolism and defense.</title>
        <authorList>
            <person name="Fonseca A."/>
        </authorList>
    </citation>
    <scope>NUCLEOTIDE SEQUENCE</scope>
    <source>
        <strain evidence="1">HSG4</strain>
    </source>
</reference>
<dbReference type="EMBL" id="JAUCGM010000722">
    <property type="protein sequence ID" value="MDM8563573.1"/>
    <property type="molecule type" value="Genomic_DNA"/>
</dbReference>
<proteinExistence type="predicted"/>
<comment type="caution">
    <text evidence="1">The sequence shown here is derived from an EMBL/GenBank/DDBJ whole genome shotgun (WGS) entry which is preliminary data.</text>
</comment>
<accession>A0ABT7VVK2</accession>
<dbReference type="Proteomes" id="UP001171945">
    <property type="component" value="Unassembled WGS sequence"/>
</dbReference>
<name>A0ABT7VVK2_9GAMM</name>
<evidence type="ECO:0000313" key="1">
    <source>
        <dbReference type="EMBL" id="MDM8563573.1"/>
    </source>
</evidence>